<organism evidence="1 2">
    <name type="scientific">Nephila pilipes</name>
    <name type="common">Giant wood spider</name>
    <name type="synonym">Nephila maculata</name>
    <dbReference type="NCBI Taxonomy" id="299642"/>
    <lineage>
        <taxon>Eukaryota</taxon>
        <taxon>Metazoa</taxon>
        <taxon>Ecdysozoa</taxon>
        <taxon>Arthropoda</taxon>
        <taxon>Chelicerata</taxon>
        <taxon>Arachnida</taxon>
        <taxon>Araneae</taxon>
        <taxon>Araneomorphae</taxon>
        <taxon>Entelegynae</taxon>
        <taxon>Araneoidea</taxon>
        <taxon>Nephilidae</taxon>
        <taxon>Nephila</taxon>
    </lineage>
</organism>
<dbReference type="EMBL" id="BMAW01087697">
    <property type="protein sequence ID" value="GFS31079.1"/>
    <property type="molecule type" value="Genomic_DNA"/>
</dbReference>
<accession>A0A8X6I4P7</accession>
<reference evidence="1" key="1">
    <citation type="submission" date="2020-08" db="EMBL/GenBank/DDBJ databases">
        <title>Multicomponent nature underlies the extraordinary mechanical properties of spider dragline silk.</title>
        <authorList>
            <person name="Kono N."/>
            <person name="Nakamura H."/>
            <person name="Mori M."/>
            <person name="Yoshida Y."/>
            <person name="Ohtoshi R."/>
            <person name="Malay A.D."/>
            <person name="Moran D.A.P."/>
            <person name="Tomita M."/>
            <person name="Numata K."/>
            <person name="Arakawa K."/>
        </authorList>
    </citation>
    <scope>NUCLEOTIDE SEQUENCE</scope>
</reference>
<evidence type="ECO:0000313" key="1">
    <source>
        <dbReference type="EMBL" id="GFS31079.1"/>
    </source>
</evidence>
<evidence type="ECO:0000313" key="2">
    <source>
        <dbReference type="Proteomes" id="UP000887013"/>
    </source>
</evidence>
<protein>
    <submittedName>
        <fullName evidence="1">Uncharacterized protein</fullName>
    </submittedName>
</protein>
<name>A0A8X6I4P7_NEPPI</name>
<dbReference type="Proteomes" id="UP000887013">
    <property type="component" value="Unassembled WGS sequence"/>
</dbReference>
<gene>
    <name evidence="1" type="ORF">NPIL_122871</name>
</gene>
<sequence length="90" mass="10532">MLVRYVISHQTHVHHSTKETAALYLRFILERHFQIAQSKSMTKKKIGCFGWERLDSSAVRVDMLPSDFHQSHALIDTFAGYHILYNTNEK</sequence>
<keyword evidence="2" id="KW-1185">Reference proteome</keyword>
<dbReference type="AlphaFoldDB" id="A0A8X6I4P7"/>
<comment type="caution">
    <text evidence="1">The sequence shown here is derived from an EMBL/GenBank/DDBJ whole genome shotgun (WGS) entry which is preliminary data.</text>
</comment>
<proteinExistence type="predicted"/>